<reference evidence="11" key="1">
    <citation type="submission" date="2021-01" db="UniProtKB">
        <authorList>
            <consortium name="EnsemblPlants"/>
        </authorList>
    </citation>
    <scope>IDENTIFICATION</scope>
</reference>
<evidence type="ECO:0000256" key="7">
    <source>
        <dbReference type="ARBA" id="ARBA00022989"/>
    </source>
</evidence>
<feature type="transmembrane region" description="Helical" evidence="9">
    <location>
        <begin position="135"/>
        <end position="154"/>
    </location>
</feature>
<feature type="transmembrane region" description="Helical" evidence="9">
    <location>
        <begin position="320"/>
        <end position="338"/>
    </location>
</feature>
<feature type="domain" description="Sugar phosphate transporter" evidence="10">
    <location>
        <begin position="105"/>
        <end position="393"/>
    </location>
</feature>
<feature type="transmembrane region" description="Helical" evidence="9">
    <location>
        <begin position="223"/>
        <end position="241"/>
    </location>
</feature>
<evidence type="ECO:0000256" key="3">
    <source>
        <dbReference type="ARBA" id="ARBA00022528"/>
    </source>
</evidence>
<feature type="transmembrane region" description="Helical" evidence="9">
    <location>
        <begin position="247"/>
        <end position="266"/>
    </location>
</feature>
<name>A0A7N0TY50_KALFE</name>
<feature type="transmembrane region" description="Helical" evidence="9">
    <location>
        <begin position="106"/>
        <end position="123"/>
    </location>
</feature>
<keyword evidence="12" id="KW-1185">Reference proteome</keyword>
<comment type="subcellular location">
    <subcellularLocation>
        <location evidence="1">Plastid</location>
        <location evidence="1">Chloroplast membrane</location>
        <topology evidence="1">Multi-pass membrane protein</topology>
    </subcellularLocation>
</comment>
<evidence type="ECO:0000256" key="6">
    <source>
        <dbReference type="ARBA" id="ARBA00022946"/>
    </source>
</evidence>
<dbReference type="Pfam" id="PF03151">
    <property type="entry name" value="TPT"/>
    <property type="match status" value="1"/>
</dbReference>
<dbReference type="Proteomes" id="UP000594263">
    <property type="component" value="Unplaced"/>
</dbReference>
<dbReference type="InterPro" id="IPR037185">
    <property type="entry name" value="EmrE-like"/>
</dbReference>
<dbReference type="Gramene" id="Kaladp0048s0448.1.v1.1">
    <property type="protein sequence ID" value="Kaladp0048s0448.1.v1.1"/>
    <property type="gene ID" value="Kaladp0048s0448.v1.1"/>
</dbReference>
<dbReference type="InterPro" id="IPR004853">
    <property type="entry name" value="Sugar_P_trans_dom"/>
</dbReference>
<sequence>MMSSVSRSTATPSPCSEIYSRQRISRLTLSRPNLALSPTPAKKTLTSVGLTSKPFLLSSALVRNFGFLSEDRKRGLGVEPCRAVEAEGSAEDAGGTKSEAAWKAKIGVYFATWWALNVVFNIYNKKVLNAFPYPWLTSTLSLAAGSLIMIISWATKLAEAPKTDFEFWKTLLPVAVAHTIGHVAATVSMSKVAVSFTHIIKSGEPAFSVLVSRFLLGESFPNTVYLSLIPIIGGCALSALTELNFNMIGFMGAMISNLAFVFRNIFSKRGMKGKSVSGMNYYACLSILSLLILTPFAIAVEGPQMWAAGWENAISQIGPQFFWWVAAQSVFYHLYNQVSYMSLDQISPLTFSIGNTMKRISVIVSSIIIFCTPVQPVNALGAAIAILGTFLYSQAKQ</sequence>
<dbReference type="AlphaFoldDB" id="A0A7N0TY50"/>
<evidence type="ECO:0000256" key="8">
    <source>
        <dbReference type="ARBA" id="ARBA00023136"/>
    </source>
</evidence>
<evidence type="ECO:0000256" key="1">
    <source>
        <dbReference type="ARBA" id="ARBA00004508"/>
    </source>
</evidence>
<feature type="transmembrane region" description="Helical" evidence="9">
    <location>
        <begin position="359"/>
        <end position="392"/>
    </location>
</feature>
<dbReference type="SUPFAM" id="SSF103481">
    <property type="entry name" value="Multidrug resistance efflux transporter EmrE"/>
    <property type="match status" value="1"/>
</dbReference>
<feature type="transmembrane region" description="Helical" evidence="9">
    <location>
        <begin position="278"/>
        <end position="300"/>
    </location>
</feature>
<dbReference type="GO" id="GO:0015605">
    <property type="term" value="F:organophosphate ester transmembrane transporter activity"/>
    <property type="evidence" value="ECO:0007669"/>
    <property type="project" value="UniProtKB-ARBA"/>
</dbReference>
<evidence type="ECO:0000256" key="4">
    <source>
        <dbReference type="ARBA" id="ARBA00022640"/>
    </source>
</evidence>
<dbReference type="PANTHER" id="PTHR11132">
    <property type="entry name" value="SOLUTE CARRIER FAMILY 35"/>
    <property type="match status" value="1"/>
</dbReference>
<keyword evidence="7 9" id="KW-1133">Transmembrane helix</keyword>
<evidence type="ECO:0000256" key="2">
    <source>
        <dbReference type="ARBA" id="ARBA00022448"/>
    </source>
</evidence>
<dbReference type="EnsemblPlants" id="Kaladp0048s0448.1.v1.1">
    <property type="protein sequence ID" value="Kaladp0048s0448.1.v1.1"/>
    <property type="gene ID" value="Kaladp0048s0448.v1.1"/>
</dbReference>
<evidence type="ECO:0000256" key="5">
    <source>
        <dbReference type="ARBA" id="ARBA00022692"/>
    </source>
</evidence>
<dbReference type="GO" id="GO:0031969">
    <property type="term" value="C:chloroplast membrane"/>
    <property type="evidence" value="ECO:0007669"/>
    <property type="project" value="UniProtKB-SubCell"/>
</dbReference>
<keyword evidence="2" id="KW-0813">Transport</keyword>
<dbReference type="InterPro" id="IPR050186">
    <property type="entry name" value="TPT_transporter"/>
</dbReference>
<dbReference type="OMA" id="DMECCGP"/>
<dbReference type="InterPro" id="IPR004696">
    <property type="entry name" value="Tpt_PEP_transl"/>
</dbReference>
<keyword evidence="6" id="KW-0809">Transit peptide</keyword>
<accession>A0A7N0TY50</accession>
<dbReference type="GO" id="GO:0015120">
    <property type="term" value="F:phosphoglycerate transmembrane transporter activity"/>
    <property type="evidence" value="ECO:0007669"/>
    <property type="project" value="UniProtKB-ARBA"/>
</dbReference>
<organism evidence="11 12">
    <name type="scientific">Kalanchoe fedtschenkoi</name>
    <name type="common">Lavender scallops</name>
    <name type="synonym">South American air plant</name>
    <dbReference type="NCBI Taxonomy" id="63787"/>
    <lineage>
        <taxon>Eukaryota</taxon>
        <taxon>Viridiplantae</taxon>
        <taxon>Streptophyta</taxon>
        <taxon>Embryophyta</taxon>
        <taxon>Tracheophyta</taxon>
        <taxon>Spermatophyta</taxon>
        <taxon>Magnoliopsida</taxon>
        <taxon>eudicotyledons</taxon>
        <taxon>Gunneridae</taxon>
        <taxon>Pentapetalae</taxon>
        <taxon>Saxifragales</taxon>
        <taxon>Crassulaceae</taxon>
        <taxon>Kalanchoe</taxon>
    </lineage>
</organism>
<keyword evidence="5 9" id="KW-0812">Transmembrane</keyword>
<dbReference type="NCBIfam" id="TIGR00817">
    <property type="entry name" value="tpt"/>
    <property type="match status" value="1"/>
</dbReference>
<protein>
    <recommendedName>
        <fullName evidence="10">Sugar phosphate transporter domain-containing protein</fullName>
    </recommendedName>
</protein>
<keyword evidence="8 9" id="KW-0472">Membrane</keyword>
<evidence type="ECO:0000313" key="11">
    <source>
        <dbReference type="EnsemblPlants" id="Kaladp0048s0448.1.v1.1"/>
    </source>
</evidence>
<evidence type="ECO:0000259" key="10">
    <source>
        <dbReference type="Pfam" id="PF03151"/>
    </source>
</evidence>
<evidence type="ECO:0000256" key="9">
    <source>
        <dbReference type="SAM" id="Phobius"/>
    </source>
</evidence>
<keyword evidence="4" id="KW-0934">Plastid</keyword>
<evidence type="ECO:0000313" key="12">
    <source>
        <dbReference type="Proteomes" id="UP000594263"/>
    </source>
</evidence>
<keyword evidence="3" id="KW-0150">Chloroplast</keyword>
<proteinExistence type="predicted"/>